<feature type="compositionally biased region" description="Basic and acidic residues" evidence="1">
    <location>
        <begin position="93"/>
        <end position="109"/>
    </location>
</feature>
<reference evidence="2" key="1">
    <citation type="submission" date="2024-01" db="EMBL/GenBank/DDBJ databases">
        <authorList>
            <person name="Webb A."/>
        </authorList>
    </citation>
    <scope>NUCLEOTIDE SEQUENCE</scope>
    <source>
        <strain evidence="2">Pm1</strain>
    </source>
</reference>
<comment type="caution">
    <text evidence="2">The sequence shown here is derived from an EMBL/GenBank/DDBJ whole genome shotgun (WGS) entry which is preliminary data.</text>
</comment>
<proteinExistence type="predicted"/>
<accession>A0AAV1TXM8</accession>
<sequence>MTHVTRIQDYRPQPVCQETRCRRKDEVFASPANLKSRMIQFIFRRRRRTQHEPSKYWSGRDDCIAVVEPVPASRPPVSTSIAIPSSSSVSRKLTSDRVPRQRSADEGTHRTGSWRQRQTYCANCQRLFFTSLSSLRSIAGAFCSLDCKTNLEYMRQLQDVTYTQTWESSTISSGLEDATCATKANTSQVIIGVDDLDRFGPRASCIGSQIDVVTSDGEGYTGFDRW</sequence>
<feature type="compositionally biased region" description="Low complexity" evidence="1">
    <location>
        <begin position="75"/>
        <end position="90"/>
    </location>
</feature>
<protein>
    <recommendedName>
        <fullName evidence="4">FLZ-type domain-containing protein</fullName>
    </recommendedName>
</protein>
<dbReference type="Proteomes" id="UP001162060">
    <property type="component" value="Unassembled WGS sequence"/>
</dbReference>
<evidence type="ECO:0008006" key="4">
    <source>
        <dbReference type="Google" id="ProtNLM"/>
    </source>
</evidence>
<dbReference type="EMBL" id="CAKLBY020000106">
    <property type="protein sequence ID" value="CAK7927035.1"/>
    <property type="molecule type" value="Genomic_DNA"/>
</dbReference>
<evidence type="ECO:0000313" key="3">
    <source>
        <dbReference type="Proteomes" id="UP001162060"/>
    </source>
</evidence>
<organism evidence="2 3">
    <name type="scientific">Peronospora matthiolae</name>
    <dbReference type="NCBI Taxonomy" id="2874970"/>
    <lineage>
        <taxon>Eukaryota</taxon>
        <taxon>Sar</taxon>
        <taxon>Stramenopiles</taxon>
        <taxon>Oomycota</taxon>
        <taxon>Peronosporomycetes</taxon>
        <taxon>Peronosporales</taxon>
        <taxon>Peronosporaceae</taxon>
        <taxon>Peronospora</taxon>
    </lineage>
</organism>
<evidence type="ECO:0000313" key="2">
    <source>
        <dbReference type="EMBL" id="CAK7927035.1"/>
    </source>
</evidence>
<dbReference type="AlphaFoldDB" id="A0AAV1TXM8"/>
<name>A0AAV1TXM8_9STRA</name>
<feature type="region of interest" description="Disordered" evidence="1">
    <location>
        <begin position="75"/>
        <end position="112"/>
    </location>
</feature>
<gene>
    <name evidence="2" type="ORF">PM001_LOCUS12185</name>
</gene>
<evidence type="ECO:0000256" key="1">
    <source>
        <dbReference type="SAM" id="MobiDB-lite"/>
    </source>
</evidence>